<gene>
    <name evidence="5" type="ORF">CLIB1423_07S00826</name>
</gene>
<comment type="caution">
    <text evidence="5">The sequence shown here is derived from an EMBL/GenBank/DDBJ whole genome shotgun (WGS) entry which is preliminary data.</text>
</comment>
<evidence type="ECO:0000313" key="6">
    <source>
        <dbReference type="Proteomes" id="UP000837801"/>
    </source>
</evidence>
<dbReference type="InterPro" id="IPR013863">
    <property type="entry name" value="VID27_C"/>
</dbReference>
<accession>A0A9P0QPV3</accession>
<dbReference type="AlphaFoldDB" id="A0A9P0QPV3"/>
<dbReference type="SUPFAM" id="SSF50969">
    <property type="entry name" value="YVTN repeat-like/Quinoprotein amine dehydrogenase"/>
    <property type="match status" value="1"/>
</dbReference>
<feature type="region of interest" description="Disordered" evidence="1">
    <location>
        <begin position="212"/>
        <end position="269"/>
    </location>
</feature>
<dbReference type="Pfam" id="PF17747">
    <property type="entry name" value="VID27_PH"/>
    <property type="match status" value="1"/>
</dbReference>
<feature type="domain" description="Vacuolar import/degradation Vid27 C-terminal" evidence="2">
    <location>
        <begin position="475"/>
        <end position="848"/>
    </location>
</feature>
<dbReference type="GO" id="GO:0005634">
    <property type="term" value="C:nucleus"/>
    <property type="evidence" value="ECO:0007669"/>
    <property type="project" value="TreeGrafter"/>
</dbReference>
<feature type="domain" description="Vid27 N-terminal" evidence="4">
    <location>
        <begin position="1"/>
        <end position="191"/>
    </location>
</feature>
<reference evidence="5" key="1">
    <citation type="submission" date="2022-03" db="EMBL/GenBank/DDBJ databases">
        <authorList>
            <person name="Legras J.-L."/>
            <person name="Devillers H."/>
            <person name="Grondin C."/>
        </authorList>
    </citation>
    <scope>NUCLEOTIDE SEQUENCE</scope>
    <source>
        <strain evidence="5">CLIB 1423</strain>
    </source>
</reference>
<evidence type="ECO:0000313" key="5">
    <source>
        <dbReference type="EMBL" id="CAH2352496.1"/>
    </source>
</evidence>
<keyword evidence="6" id="KW-1185">Reference proteome</keyword>
<dbReference type="InterPro" id="IPR040458">
    <property type="entry name" value="Vid27"/>
</dbReference>
<dbReference type="InterPro" id="IPR015943">
    <property type="entry name" value="WD40/YVTN_repeat-like_dom_sf"/>
</dbReference>
<dbReference type="GO" id="GO:0005737">
    <property type="term" value="C:cytoplasm"/>
    <property type="evidence" value="ECO:0007669"/>
    <property type="project" value="TreeGrafter"/>
</dbReference>
<dbReference type="Proteomes" id="UP000837801">
    <property type="component" value="Unassembled WGS sequence"/>
</dbReference>
<dbReference type="InterPro" id="IPR040768">
    <property type="entry name" value="Vid27_PH"/>
</dbReference>
<name>A0A9P0QPV3_9ASCO</name>
<dbReference type="PANTHER" id="PTHR31913:SF0">
    <property type="entry name" value="VACUOLAR IMPORT AND DEGRADATION PROTEIN 27"/>
    <property type="match status" value="1"/>
</dbReference>
<dbReference type="OrthoDB" id="10251113at2759"/>
<evidence type="ECO:0000259" key="4">
    <source>
        <dbReference type="Pfam" id="PF17748"/>
    </source>
</evidence>
<protein>
    <submittedName>
        <fullName evidence="5">Vacuolar import and degradation protein 27</fullName>
    </submittedName>
</protein>
<dbReference type="InterPro" id="IPR011044">
    <property type="entry name" value="Quino_amine_DH_bsu"/>
</dbReference>
<dbReference type="Gene3D" id="2.130.10.10">
    <property type="entry name" value="YVTN repeat-like/Quinoprotein amine dehydrogenase"/>
    <property type="match status" value="1"/>
</dbReference>
<sequence>MNFLKKFIGSASTDEVISLPSGKLFLTRSPNSPKGELECLYNDAFASIRQTTTPFFYRLFVTRVYQEGELNANEDGGFEDSEDEDEFDERHNVVRSANDPNSVSGHSKDEYGFTISDELKFHYYEKGDGTRAISWKDLNGDLGDRFEFIVDEDCSQTDVDSFMLALFKCQYEQRYHKSSLGFTSISQLKEFAYDPKAELLTFEDLNKDINWDEDEEEEEEEEEDADYAEPARRGRRAPVAVESESDSESDSEFHDATTGIVKSKPTSSSPSAQALVTVFQYNEADLHIYDSESESFKLLADKPAISIVDAGDWKYYLKIAGHFDVLISKDINPVFTYDYNAFIFNYFNSPTTIASYLLKFPDFETLSNFQNIFMTQLWQSLNKQKFGQTVANKSDMDYVLDAFSNVNVDDDDLNDEDKMLVDALSDDEPEQPEEEEFSKSKIRQTVREPKLFVDSDDDDDEFDQEAAKFKNNASKNSNLSVGYSKDRSYVVRGDKLGVFKNSDEDLTFQTTISDLTTLKGKKFTPLNTMLHQQDQFMVMQNSELSDENKLFKMDLERGKIIEEWEVGRDQAIKSFAPNTKFSQLTAEQTLTGISSNGMFKIDPRLQTKDKLVNDNTLKLYKTKNNDFSSVATTQAGFIAVGSKRGDVRLYDRLGINAKTALPSLGEPIKGLDVSADGRWLLATCETYLLLIDNKIGEGQRNEGSLGFLKSFDKDKKPKPRRLTIKPEHTAYMYNESGGKPLSFTVAHFNTGVSTQESTIVTSSGPYVITWSLKKILKPKKASRSAKSSKVSADNYEDSYLIKRYKEDVIADNFKFGSNADVILALSNDVTMDNKKIFNRATKSYFTNTNKNSVVQEL</sequence>
<evidence type="ECO:0000259" key="2">
    <source>
        <dbReference type="Pfam" id="PF08553"/>
    </source>
</evidence>
<dbReference type="PANTHER" id="PTHR31913">
    <property type="entry name" value="VACUOLAR IMPORT AND DEGRADATION PROTEIN 27"/>
    <property type="match status" value="1"/>
</dbReference>
<dbReference type="InterPro" id="IPR040979">
    <property type="entry name" value="Vid27_N"/>
</dbReference>
<dbReference type="Pfam" id="PF17748">
    <property type="entry name" value="VID27_N"/>
    <property type="match status" value="1"/>
</dbReference>
<proteinExistence type="predicted"/>
<organism evidence="5 6">
    <name type="scientific">[Candida] railenensis</name>
    <dbReference type="NCBI Taxonomy" id="45579"/>
    <lineage>
        <taxon>Eukaryota</taxon>
        <taxon>Fungi</taxon>
        <taxon>Dikarya</taxon>
        <taxon>Ascomycota</taxon>
        <taxon>Saccharomycotina</taxon>
        <taxon>Pichiomycetes</taxon>
        <taxon>Debaryomycetaceae</taxon>
        <taxon>Kurtzmaniella</taxon>
    </lineage>
</organism>
<evidence type="ECO:0000259" key="3">
    <source>
        <dbReference type="Pfam" id="PF17747"/>
    </source>
</evidence>
<feature type="compositionally biased region" description="Acidic residues" evidence="1">
    <location>
        <begin position="212"/>
        <end position="227"/>
    </location>
</feature>
<dbReference type="EMBL" id="CAKXYY010000007">
    <property type="protein sequence ID" value="CAH2352496.1"/>
    <property type="molecule type" value="Genomic_DNA"/>
</dbReference>
<evidence type="ECO:0000256" key="1">
    <source>
        <dbReference type="SAM" id="MobiDB-lite"/>
    </source>
</evidence>
<feature type="domain" description="Vid27 PH-like" evidence="3">
    <location>
        <begin position="281"/>
        <end position="379"/>
    </location>
</feature>
<dbReference type="Pfam" id="PF08553">
    <property type="entry name" value="VID27"/>
    <property type="match status" value="1"/>
</dbReference>